<name>A0AAW1LNK6_SAPOF</name>
<organism evidence="2 3">
    <name type="scientific">Saponaria officinalis</name>
    <name type="common">Common soapwort</name>
    <name type="synonym">Lychnis saponaria</name>
    <dbReference type="NCBI Taxonomy" id="3572"/>
    <lineage>
        <taxon>Eukaryota</taxon>
        <taxon>Viridiplantae</taxon>
        <taxon>Streptophyta</taxon>
        <taxon>Embryophyta</taxon>
        <taxon>Tracheophyta</taxon>
        <taxon>Spermatophyta</taxon>
        <taxon>Magnoliopsida</taxon>
        <taxon>eudicotyledons</taxon>
        <taxon>Gunneridae</taxon>
        <taxon>Pentapetalae</taxon>
        <taxon>Caryophyllales</taxon>
        <taxon>Caryophyllaceae</taxon>
        <taxon>Caryophylleae</taxon>
        <taxon>Saponaria</taxon>
    </lineage>
</organism>
<keyword evidence="3" id="KW-1185">Reference proteome</keyword>
<proteinExistence type="predicted"/>
<gene>
    <name evidence="2" type="ORF">RND81_04G129800</name>
</gene>
<feature type="transmembrane region" description="Helical" evidence="1">
    <location>
        <begin position="12"/>
        <end position="37"/>
    </location>
</feature>
<keyword evidence="1" id="KW-1133">Transmembrane helix</keyword>
<protein>
    <recommendedName>
        <fullName evidence="4">YtxH domain-containing protein</fullName>
    </recommendedName>
</protein>
<keyword evidence="1" id="KW-0812">Transmembrane</keyword>
<dbReference type="AlphaFoldDB" id="A0AAW1LNK6"/>
<dbReference type="EMBL" id="JBDFQZ010000004">
    <property type="protein sequence ID" value="KAK9734301.1"/>
    <property type="molecule type" value="Genomic_DNA"/>
</dbReference>
<evidence type="ECO:0000313" key="2">
    <source>
        <dbReference type="EMBL" id="KAK9734301.1"/>
    </source>
</evidence>
<evidence type="ECO:0000313" key="3">
    <source>
        <dbReference type="Proteomes" id="UP001443914"/>
    </source>
</evidence>
<accession>A0AAW1LNK6</accession>
<reference evidence="2" key="1">
    <citation type="submission" date="2024-03" db="EMBL/GenBank/DDBJ databases">
        <title>WGS assembly of Saponaria officinalis var. Norfolk2.</title>
        <authorList>
            <person name="Jenkins J."/>
            <person name="Shu S."/>
            <person name="Grimwood J."/>
            <person name="Barry K."/>
            <person name="Goodstein D."/>
            <person name="Schmutz J."/>
            <person name="Leebens-Mack J."/>
            <person name="Osbourn A."/>
        </authorList>
    </citation>
    <scope>NUCLEOTIDE SEQUENCE [LARGE SCALE GENOMIC DNA]</scope>
    <source>
        <strain evidence="2">JIC</strain>
    </source>
</reference>
<evidence type="ECO:0000256" key="1">
    <source>
        <dbReference type="SAM" id="Phobius"/>
    </source>
</evidence>
<keyword evidence="1" id="KW-0472">Membrane</keyword>
<comment type="caution">
    <text evidence="2">The sequence shown here is derived from an EMBL/GenBank/DDBJ whole genome shotgun (WGS) entry which is preliminary data.</text>
</comment>
<evidence type="ECO:0008006" key="4">
    <source>
        <dbReference type="Google" id="ProtNLM"/>
    </source>
</evidence>
<sequence length="61" mass="6960">MFWDYPPTRRQLVGTAVGVAVGVAFMTAGAYLSFANIEPQQARAKERTDYIRKRLRQLLDD</sequence>
<dbReference type="Proteomes" id="UP001443914">
    <property type="component" value="Unassembled WGS sequence"/>
</dbReference>